<keyword evidence="6" id="KW-1185">Reference proteome</keyword>
<organism evidence="5 6">
    <name type="scientific">Microbacterium phycohabitans</name>
    <dbReference type="NCBI Taxonomy" id="3075993"/>
    <lineage>
        <taxon>Bacteria</taxon>
        <taxon>Bacillati</taxon>
        <taxon>Actinomycetota</taxon>
        <taxon>Actinomycetes</taxon>
        <taxon>Micrococcales</taxon>
        <taxon>Microbacteriaceae</taxon>
        <taxon>Microbacterium</taxon>
    </lineage>
</organism>
<dbReference type="SUPFAM" id="SSF116734">
    <property type="entry name" value="DNA methylase specificity domain"/>
    <property type="match status" value="2"/>
</dbReference>
<protein>
    <submittedName>
        <fullName evidence="5">Restriction endonuclease subunit S</fullName>
    </submittedName>
</protein>
<gene>
    <name evidence="5" type="ORF">RWH44_06770</name>
</gene>
<name>A0ABU3SM06_9MICO</name>
<keyword evidence="5" id="KW-0540">Nuclease</keyword>
<evidence type="ECO:0000256" key="2">
    <source>
        <dbReference type="ARBA" id="ARBA00022747"/>
    </source>
</evidence>
<proteinExistence type="inferred from homology"/>
<dbReference type="PANTHER" id="PTHR30408">
    <property type="entry name" value="TYPE-1 RESTRICTION ENZYME ECOKI SPECIFICITY PROTEIN"/>
    <property type="match status" value="1"/>
</dbReference>
<evidence type="ECO:0000256" key="3">
    <source>
        <dbReference type="ARBA" id="ARBA00023125"/>
    </source>
</evidence>
<dbReference type="Proteomes" id="UP001261125">
    <property type="component" value="Unassembled WGS sequence"/>
</dbReference>
<dbReference type="InterPro" id="IPR044946">
    <property type="entry name" value="Restrct_endonuc_typeI_TRD_sf"/>
</dbReference>
<comment type="caution">
    <text evidence="5">The sequence shown here is derived from an EMBL/GenBank/DDBJ whole genome shotgun (WGS) entry which is preliminary data.</text>
</comment>
<feature type="domain" description="Type I restriction modification DNA specificity" evidence="4">
    <location>
        <begin position="12"/>
        <end position="155"/>
    </location>
</feature>
<keyword evidence="5" id="KW-0378">Hydrolase</keyword>
<evidence type="ECO:0000313" key="6">
    <source>
        <dbReference type="Proteomes" id="UP001261125"/>
    </source>
</evidence>
<accession>A0ABU3SM06</accession>
<sequence>MSAPWLGELPPGWQEISLRYLARVETGSRDTVDAVPGGEYPFIIRSQKPLEIDTYSYDTEAVLTAGDGAVGEIFHHVDGRFEVHQRVYVMHDFRGMHGRFFYYYFSSEFGQTVAYGGAQSTVASLRRPMFTGFPVAVPPLDVQRAIAGYLDRETGQIDAFIAKNKELITLLTERRDSVWSDLYMKAARTARPVPLRRFVSSIADGPFGSSLTSAHYSDAGTRVIRLGNIGINEFKAGDEAFVSDEYAATLTAHAAAAGDVIVAGLGDDRMPLGRACVLPDIGPAIVKADCYRVRPVHGLSSDFLAWVLSAPPTRGLMKLAARGSTRERLNTSVVLDVEVPIPDPETQAALVRQFASSASRIDVARSVAERGVALARERRGALISAAVTGKIDVGVSV</sequence>
<dbReference type="PANTHER" id="PTHR30408:SF12">
    <property type="entry name" value="TYPE I RESTRICTION ENZYME MJAVIII SPECIFICITY SUBUNIT"/>
    <property type="match status" value="1"/>
</dbReference>
<reference evidence="5 6" key="1">
    <citation type="submission" date="2023-09" db="EMBL/GenBank/DDBJ databases">
        <title>Microbacterium fusihabitans sp. nov., Microbacterium phycihabitans sp. nov., and Microbacterium cervinum sp. nov., isolated from dried seaweeds of beach.</title>
        <authorList>
            <person name="Lee S.D."/>
        </authorList>
    </citation>
    <scope>NUCLEOTIDE SEQUENCE [LARGE SCALE GENOMIC DNA]</scope>
    <source>
        <strain evidence="5 6">KSW2-29</strain>
    </source>
</reference>
<dbReference type="InterPro" id="IPR052021">
    <property type="entry name" value="Type-I_RS_S_subunit"/>
</dbReference>
<dbReference type="Pfam" id="PF01420">
    <property type="entry name" value="Methylase_S"/>
    <property type="match status" value="1"/>
</dbReference>
<dbReference type="GO" id="GO:0004519">
    <property type="term" value="F:endonuclease activity"/>
    <property type="evidence" value="ECO:0007669"/>
    <property type="project" value="UniProtKB-KW"/>
</dbReference>
<dbReference type="Gene3D" id="3.90.220.20">
    <property type="entry name" value="DNA methylase specificity domains"/>
    <property type="match status" value="2"/>
</dbReference>
<evidence type="ECO:0000259" key="4">
    <source>
        <dbReference type="Pfam" id="PF01420"/>
    </source>
</evidence>
<keyword evidence="2" id="KW-0680">Restriction system</keyword>
<keyword evidence="3" id="KW-0238">DNA-binding</keyword>
<dbReference type="InterPro" id="IPR000055">
    <property type="entry name" value="Restrct_endonuc_typeI_TRD"/>
</dbReference>
<evidence type="ECO:0000313" key="5">
    <source>
        <dbReference type="EMBL" id="MDU0345405.1"/>
    </source>
</evidence>
<dbReference type="EMBL" id="JAWDIT010000002">
    <property type="protein sequence ID" value="MDU0345405.1"/>
    <property type="molecule type" value="Genomic_DNA"/>
</dbReference>
<evidence type="ECO:0000256" key="1">
    <source>
        <dbReference type="ARBA" id="ARBA00010923"/>
    </source>
</evidence>
<keyword evidence="5" id="KW-0255">Endonuclease</keyword>
<dbReference type="RefSeq" id="WP_316003981.1">
    <property type="nucleotide sequence ID" value="NZ_JAWDIT010000002.1"/>
</dbReference>
<comment type="similarity">
    <text evidence="1">Belongs to the type-I restriction system S methylase family.</text>
</comment>